<dbReference type="Pfam" id="PF13817">
    <property type="entry name" value="DDE_Tnp_IS66_C"/>
    <property type="match status" value="1"/>
</dbReference>
<feature type="domain" description="Transposase IS66 C-terminal" evidence="1">
    <location>
        <begin position="1"/>
        <end position="23"/>
    </location>
</feature>
<comment type="caution">
    <text evidence="2">The sequence shown here is derived from an EMBL/GenBank/DDBJ whole genome shotgun (WGS) entry which is preliminary data.</text>
</comment>
<name>A0ABR6WP07_9FIRM</name>
<evidence type="ECO:0000259" key="1">
    <source>
        <dbReference type="Pfam" id="PF13817"/>
    </source>
</evidence>
<evidence type="ECO:0000313" key="3">
    <source>
        <dbReference type="Proteomes" id="UP000653358"/>
    </source>
</evidence>
<reference evidence="2 3" key="1">
    <citation type="journal article" date="2020" name="mSystems">
        <title>Defining Genomic and Predicted Metabolic Features of the Acetobacterium Genus.</title>
        <authorList>
            <person name="Ross D.E."/>
            <person name="Marshall C.W."/>
            <person name="Gulliver D."/>
            <person name="May H.D."/>
            <person name="Norman R.S."/>
        </authorList>
    </citation>
    <scope>NUCLEOTIDE SEQUENCE [LARGE SCALE GENOMIC DNA]</scope>
    <source>
        <strain evidence="2 3">DSM 9173</strain>
    </source>
</reference>
<organism evidence="2 3">
    <name type="scientific">Acetobacterium tundrae</name>
    <dbReference type="NCBI Taxonomy" id="132932"/>
    <lineage>
        <taxon>Bacteria</taxon>
        <taxon>Bacillati</taxon>
        <taxon>Bacillota</taxon>
        <taxon>Clostridia</taxon>
        <taxon>Eubacteriales</taxon>
        <taxon>Eubacteriaceae</taxon>
        <taxon>Acetobacterium</taxon>
    </lineage>
</organism>
<dbReference type="InterPro" id="IPR039552">
    <property type="entry name" value="IS66_C"/>
</dbReference>
<evidence type="ECO:0000313" key="2">
    <source>
        <dbReference type="EMBL" id="MBC3798240.1"/>
    </source>
</evidence>
<dbReference type="Proteomes" id="UP000653358">
    <property type="component" value="Unassembled WGS sequence"/>
</dbReference>
<proteinExistence type="predicted"/>
<dbReference type="EMBL" id="WJBB01000023">
    <property type="protein sequence ID" value="MBC3798240.1"/>
    <property type="molecule type" value="Genomic_DNA"/>
</dbReference>
<accession>A0ABR6WP07</accession>
<protein>
    <recommendedName>
        <fullName evidence="1">Transposase IS66 C-terminal domain-containing protein</fullName>
    </recommendedName>
</protein>
<keyword evidence="3" id="KW-1185">Reference proteome</keyword>
<dbReference type="RefSeq" id="WP_148606025.1">
    <property type="nucleotide sequence ID" value="NZ_RXYB01000029.1"/>
</dbReference>
<sequence length="23" mass="2767">MVETAKANHLNPYKYLEYLLENI</sequence>
<gene>
    <name evidence="2" type="ORF">GH807_14495</name>
</gene>